<name>A0A0A9C4Q5_ARUDO</name>
<evidence type="ECO:0000313" key="1">
    <source>
        <dbReference type="EMBL" id="JAD68380.1"/>
    </source>
</evidence>
<organism evidence="1">
    <name type="scientific">Arundo donax</name>
    <name type="common">Giant reed</name>
    <name type="synonym">Donax arundinaceus</name>
    <dbReference type="NCBI Taxonomy" id="35708"/>
    <lineage>
        <taxon>Eukaryota</taxon>
        <taxon>Viridiplantae</taxon>
        <taxon>Streptophyta</taxon>
        <taxon>Embryophyta</taxon>
        <taxon>Tracheophyta</taxon>
        <taxon>Spermatophyta</taxon>
        <taxon>Magnoliopsida</taxon>
        <taxon>Liliopsida</taxon>
        <taxon>Poales</taxon>
        <taxon>Poaceae</taxon>
        <taxon>PACMAD clade</taxon>
        <taxon>Arundinoideae</taxon>
        <taxon>Arundineae</taxon>
        <taxon>Arundo</taxon>
    </lineage>
</organism>
<reference evidence="1" key="1">
    <citation type="submission" date="2014-09" db="EMBL/GenBank/DDBJ databases">
        <authorList>
            <person name="Magalhaes I.L.F."/>
            <person name="Oliveira U."/>
            <person name="Santos F.R."/>
            <person name="Vidigal T.H.D.A."/>
            <person name="Brescovit A.D."/>
            <person name="Santos A.J."/>
        </authorList>
    </citation>
    <scope>NUCLEOTIDE SEQUENCE</scope>
    <source>
        <tissue evidence="1">Shoot tissue taken approximately 20 cm above the soil surface</tissue>
    </source>
</reference>
<dbReference type="EMBL" id="GBRH01229515">
    <property type="protein sequence ID" value="JAD68380.1"/>
    <property type="molecule type" value="Transcribed_RNA"/>
</dbReference>
<proteinExistence type="predicted"/>
<dbReference type="AlphaFoldDB" id="A0A0A9C4Q5"/>
<accession>A0A0A9C4Q5</accession>
<reference evidence="1" key="2">
    <citation type="journal article" date="2015" name="Data Brief">
        <title>Shoot transcriptome of the giant reed, Arundo donax.</title>
        <authorList>
            <person name="Barrero R.A."/>
            <person name="Guerrero F.D."/>
            <person name="Moolhuijzen P."/>
            <person name="Goolsby J.A."/>
            <person name="Tidwell J."/>
            <person name="Bellgard S.E."/>
            <person name="Bellgard M.I."/>
        </authorList>
    </citation>
    <scope>NUCLEOTIDE SEQUENCE</scope>
    <source>
        <tissue evidence="1">Shoot tissue taken approximately 20 cm above the soil surface</tissue>
    </source>
</reference>
<sequence>MAAAPSDGVRGLEEDQRVWPMRMWRQRPRLGVERWRPRPGGSVMGLRPGGAAVRSASVHGDDDLMAACGDNLLTEVFGSKQR</sequence>
<protein>
    <submittedName>
        <fullName evidence="1">Uncharacterized protein</fullName>
    </submittedName>
</protein>